<sequence length="522" mass="59820">MAADGLREELNCSICLSLYKEPIYLRCGHNFCQDCIVTVLDTQKGSGVYSCPECREEYKERPPLERNRKLCNIVDNFRSAHQEDMEVFCTYCDSSVPATKTCLTCEASFCRKHLKNHTKSADHILTDPTTSFEERKCSIHKEILKYYCTADNACICISCWVAGDHKGHQVELLNQASEKMIEKLRESANKLNSEIQETEKRIQNLENHRTEEKEKTSVVTKRVSDLFGDIRKQLDDIEKRVLAEISRQEEEVSQSVFNLIQKLEEQKDELSRKINQMEELCNTQDPITVLKKTPNREDITPETDKPINAADDVGCLDEGIISQMLHNGLLHFTDSLIDLKRKRQFSVMEKSDILLDIKTAHNNIIISEDLKTATYSDTCQNRPEGPERFKSCQVLSTNSFTSGKHYWEVDVSGAEEWLIGVAAHSIERKIHGNESWIGGNDKSWGLIFGETFQAWQNNIFKSLISNSAVKSVGIYLDYEAGRLSFYQLCDPIRQLHTFTATFTEPLHAAFFLYENCSFQIKQ</sequence>
<keyword evidence="4" id="KW-0862">Zinc</keyword>
<dbReference type="SUPFAM" id="SSF57850">
    <property type="entry name" value="RING/U-box"/>
    <property type="match status" value="1"/>
</dbReference>
<dbReference type="GO" id="GO:0008270">
    <property type="term" value="F:zinc ion binding"/>
    <property type="evidence" value="ECO:0007669"/>
    <property type="project" value="UniProtKB-KW"/>
</dbReference>
<dbReference type="Pfam" id="PF25600">
    <property type="entry name" value="TRIM_CC"/>
    <property type="match status" value="1"/>
</dbReference>
<feature type="domain" description="B30.2/SPRY" evidence="11">
    <location>
        <begin position="333"/>
        <end position="522"/>
    </location>
</feature>
<evidence type="ECO:0000259" key="10">
    <source>
        <dbReference type="PROSITE" id="PS50119"/>
    </source>
</evidence>
<dbReference type="InterPro" id="IPR013320">
    <property type="entry name" value="ConA-like_dom_sf"/>
</dbReference>
<dbReference type="Gene3D" id="2.60.120.920">
    <property type="match status" value="1"/>
</dbReference>
<evidence type="ECO:0000256" key="8">
    <source>
        <dbReference type="SAM" id="Coils"/>
    </source>
</evidence>
<organism evidence="12 13">
    <name type="scientific">Pyxicephalus adspersus</name>
    <name type="common">African bullfrog</name>
    <dbReference type="NCBI Taxonomy" id="30357"/>
    <lineage>
        <taxon>Eukaryota</taxon>
        <taxon>Metazoa</taxon>
        <taxon>Chordata</taxon>
        <taxon>Craniata</taxon>
        <taxon>Vertebrata</taxon>
        <taxon>Euteleostomi</taxon>
        <taxon>Amphibia</taxon>
        <taxon>Batrachia</taxon>
        <taxon>Anura</taxon>
        <taxon>Neobatrachia</taxon>
        <taxon>Ranoidea</taxon>
        <taxon>Pyxicephalidae</taxon>
        <taxon>Pyxicephalinae</taxon>
        <taxon>Pyxicephalus</taxon>
    </lineage>
</organism>
<dbReference type="CDD" id="cd12891">
    <property type="entry name" value="SPRY_PRY_C-I_2"/>
    <property type="match status" value="1"/>
</dbReference>
<dbReference type="PANTHER" id="PTHR25465">
    <property type="entry name" value="B-BOX DOMAIN CONTAINING"/>
    <property type="match status" value="1"/>
</dbReference>
<dbReference type="SMART" id="SM00336">
    <property type="entry name" value="BBOX"/>
    <property type="match status" value="2"/>
</dbReference>
<evidence type="ECO:0000256" key="3">
    <source>
        <dbReference type="ARBA" id="ARBA00022771"/>
    </source>
</evidence>
<dbReference type="InterPro" id="IPR006574">
    <property type="entry name" value="PRY"/>
</dbReference>
<dbReference type="InterPro" id="IPR000315">
    <property type="entry name" value="Znf_B-box"/>
</dbReference>
<dbReference type="Pfam" id="PF13765">
    <property type="entry name" value="PRY"/>
    <property type="match status" value="1"/>
</dbReference>
<dbReference type="PROSITE" id="PS50089">
    <property type="entry name" value="ZF_RING_2"/>
    <property type="match status" value="1"/>
</dbReference>
<dbReference type="GO" id="GO:0005737">
    <property type="term" value="C:cytoplasm"/>
    <property type="evidence" value="ECO:0007669"/>
    <property type="project" value="UniProtKB-ARBA"/>
</dbReference>
<name>A0AAV3A6Q6_PYXAD</name>
<dbReference type="PROSITE" id="PS50188">
    <property type="entry name" value="B302_SPRY"/>
    <property type="match status" value="1"/>
</dbReference>
<dbReference type="AlphaFoldDB" id="A0AAV3A6Q6"/>
<keyword evidence="5" id="KW-0391">Immunity</keyword>
<evidence type="ECO:0000256" key="5">
    <source>
        <dbReference type="ARBA" id="ARBA00022859"/>
    </source>
</evidence>
<evidence type="ECO:0000313" key="13">
    <source>
        <dbReference type="Proteomes" id="UP001181693"/>
    </source>
</evidence>
<keyword evidence="1" id="KW-0399">Innate immunity</keyword>
<dbReference type="EMBL" id="DYDO01000008">
    <property type="protein sequence ID" value="DBA19125.1"/>
    <property type="molecule type" value="Genomic_DNA"/>
</dbReference>
<dbReference type="SUPFAM" id="SSF57845">
    <property type="entry name" value="B-box zinc-binding domain"/>
    <property type="match status" value="1"/>
</dbReference>
<dbReference type="InterPro" id="IPR043136">
    <property type="entry name" value="B30.2/SPRY_sf"/>
</dbReference>
<dbReference type="InterPro" id="IPR027370">
    <property type="entry name" value="Znf-RING_euk"/>
</dbReference>
<dbReference type="Pfam" id="PF13445">
    <property type="entry name" value="zf-RING_UBOX"/>
    <property type="match status" value="1"/>
</dbReference>
<dbReference type="Proteomes" id="UP001181693">
    <property type="component" value="Unassembled WGS sequence"/>
</dbReference>
<dbReference type="PRINTS" id="PR01407">
    <property type="entry name" value="BUTYPHLNCDUF"/>
</dbReference>
<feature type="coiled-coil region" evidence="8">
    <location>
        <begin position="174"/>
        <end position="215"/>
    </location>
</feature>
<evidence type="ECO:0000256" key="2">
    <source>
        <dbReference type="ARBA" id="ARBA00022723"/>
    </source>
</evidence>
<dbReference type="Pfam" id="PF00622">
    <property type="entry name" value="SPRY"/>
    <property type="match status" value="1"/>
</dbReference>
<dbReference type="SUPFAM" id="SSF49899">
    <property type="entry name" value="Concanavalin A-like lectins/glucanases"/>
    <property type="match status" value="1"/>
</dbReference>
<dbReference type="SMART" id="SM00184">
    <property type="entry name" value="RING"/>
    <property type="match status" value="1"/>
</dbReference>
<evidence type="ECO:0000259" key="9">
    <source>
        <dbReference type="PROSITE" id="PS50089"/>
    </source>
</evidence>
<evidence type="ECO:0000256" key="4">
    <source>
        <dbReference type="ARBA" id="ARBA00022833"/>
    </source>
</evidence>
<keyword evidence="2" id="KW-0479">Metal-binding</keyword>
<keyword evidence="13" id="KW-1185">Reference proteome</keyword>
<evidence type="ECO:0000313" key="12">
    <source>
        <dbReference type="EMBL" id="DBA19125.1"/>
    </source>
</evidence>
<gene>
    <name evidence="12" type="ORF">GDO54_014993</name>
</gene>
<keyword evidence="6 8" id="KW-0175">Coiled coil</keyword>
<dbReference type="Pfam" id="PF00643">
    <property type="entry name" value="zf-B_box"/>
    <property type="match status" value="1"/>
</dbReference>
<dbReference type="PROSITE" id="PS00518">
    <property type="entry name" value="ZF_RING_1"/>
    <property type="match status" value="1"/>
</dbReference>
<dbReference type="InterPro" id="IPR003877">
    <property type="entry name" value="SPRY_dom"/>
</dbReference>
<dbReference type="InterPro" id="IPR001870">
    <property type="entry name" value="B30.2/SPRY"/>
</dbReference>
<dbReference type="GO" id="GO:0045087">
    <property type="term" value="P:innate immune response"/>
    <property type="evidence" value="ECO:0007669"/>
    <property type="project" value="UniProtKB-KW"/>
</dbReference>
<dbReference type="Gene3D" id="3.30.40.10">
    <property type="entry name" value="Zinc/RING finger domain, C3HC4 (zinc finger)"/>
    <property type="match status" value="1"/>
</dbReference>
<protein>
    <submittedName>
        <fullName evidence="12">Uncharacterized protein</fullName>
    </submittedName>
</protein>
<dbReference type="InterPro" id="IPR051051">
    <property type="entry name" value="E3_ubiq-ligase_TRIM/RNF"/>
</dbReference>
<comment type="caution">
    <text evidence="12">The sequence shown here is derived from an EMBL/GenBank/DDBJ whole genome shotgun (WGS) entry which is preliminary data.</text>
</comment>
<evidence type="ECO:0000256" key="1">
    <source>
        <dbReference type="ARBA" id="ARBA00022588"/>
    </source>
</evidence>
<keyword evidence="3 7" id="KW-0863">Zinc-finger</keyword>
<dbReference type="PROSITE" id="PS50119">
    <property type="entry name" value="ZF_BBOX"/>
    <property type="match status" value="1"/>
</dbReference>
<feature type="coiled-coil region" evidence="8">
    <location>
        <begin position="253"/>
        <end position="283"/>
    </location>
</feature>
<dbReference type="CDD" id="cd19769">
    <property type="entry name" value="Bbox2_TRIM16-like"/>
    <property type="match status" value="1"/>
</dbReference>
<reference evidence="12" key="1">
    <citation type="thesis" date="2020" institute="ProQuest LLC" country="789 East Eisenhower Parkway, Ann Arbor, MI, USA">
        <title>Comparative Genomics and Chromosome Evolution.</title>
        <authorList>
            <person name="Mudd A.B."/>
        </authorList>
    </citation>
    <scope>NUCLEOTIDE SEQUENCE</scope>
    <source>
        <strain evidence="12">1538</strain>
        <tissue evidence="12">Blood</tissue>
    </source>
</reference>
<feature type="domain" description="RING-type" evidence="9">
    <location>
        <begin position="12"/>
        <end position="55"/>
    </location>
</feature>
<dbReference type="InterPro" id="IPR003879">
    <property type="entry name" value="Butyrophylin_SPRY"/>
</dbReference>
<evidence type="ECO:0000256" key="7">
    <source>
        <dbReference type="PROSITE-ProRule" id="PRU00024"/>
    </source>
</evidence>
<dbReference type="InterPro" id="IPR058030">
    <property type="entry name" value="TRIM8/14/16/25/29/45/65_CC"/>
</dbReference>
<feature type="domain" description="B box-type" evidence="10">
    <location>
        <begin position="132"/>
        <end position="173"/>
    </location>
</feature>
<accession>A0AAV3A6Q6</accession>
<dbReference type="InterPro" id="IPR001841">
    <property type="entry name" value="Znf_RING"/>
</dbReference>
<dbReference type="InterPro" id="IPR013083">
    <property type="entry name" value="Znf_RING/FYVE/PHD"/>
</dbReference>
<dbReference type="SMART" id="SM00449">
    <property type="entry name" value="SPRY"/>
    <property type="match status" value="1"/>
</dbReference>
<dbReference type="PANTHER" id="PTHR25465:SF41">
    <property type="entry name" value="E3 UBIQUITIN-PROTEIN LIGASE RNF135"/>
    <property type="match status" value="1"/>
</dbReference>
<dbReference type="InterPro" id="IPR017907">
    <property type="entry name" value="Znf_RING_CS"/>
</dbReference>
<evidence type="ECO:0000259" key="11">
    <source>
        <dbReference type="PROSITE" id="PS50188"/>
    </source>
</evidence>
<evidence type="ECO:0000256" key="6">
    <source>
        <dbReference type="ARBA" id="ARBA00023054"/>
    </source>
</evidence>
<dbReference type="SMART" id="SM00589">
    <property type="entry name" value="PRY"/>
    <property type="match status" value="1"/>
</dbReference>
<dbReference type="Gene3D" id="3.30.160.60">
    <property type="entry name" value="Classic Zinc Finger"/>
    <property type="match status" value="1"/>
</dbReference>
<proteinExistence type="predicted"/>